<dbReference type="InterPro" id="IPR007280">
    <property type="entry name" value="Peptidase_C_arc/bac"/>
</dbReference>
<name>A0A9E9C918_9CYAN</name>
<keyword evidence="1" id="KW-0732">Signal</keyword>
<protein>
    <submittedName>
        <fullName evidence="3">COP23 domain-containing protein</fullName>
    </submittedName>
</protein>
<organism evidence="3 4">
    <name type="scientific">Thermocoleostomius sinensis A174</name>
    <dbReference type="NCBI Taxonomy" id="2016057"/>
    <lineage>
        <taxon>Bacteria</taxon>
        <taxon>Bacillati</taxon>
        <taxon>Cyanobacteriota</taxon>
        <taxon>Cyanophyceae</taxon>
        <taxon>Oculatellales</taxon>
        <taxon>Oculatellaceae</taxon>
        <taxon>Thermocoleostomius</taxon>
    </lineage>
</organism>
<dbReference type="RefSeq" id="WP_268610874.1">
    <property type="nucleotide sequence ID" value="NZ_CP113797.1"/>
</dbReference>
<evidence type="ECO:0000313" key="4">
    <source>
        <dbReference type="Proteomes" id="UP001163152"/>
    </source>
</evidence>
<accession>A0A9E9C918</accession>
<dbReference type="Pfam" id="PF04151">
    <property type="entry name" value="PPC"/>
    <property type="match status" value="1"/>
</dbReference>
<gene>
    <name evidence="3" type="ORF">OXH18_02655</name>
</gene>
<dbReference type="Gene3D" id="2.60.120.380">
    <property type="match status" value="1"/>
</dbReference>
<feature type="signal peptide" evidence="1">
    <location>
        <begin position="1"/>
        <end position="30"/>
    </location>
</feature>
<feature type="chain" id="PRO_5038520213" evidence="1">
    <location>
        <begin position="31"/>
        <end position="299"/>
    </location>
</feature>
<evidence type="ECO:0000256" key="1">
    <source>
        <dbReference type="SAM" id="SignalP"/>
    </source>
</evidence>
<evidence type="ECO:0000259" key="2">
    <source>
        <dbReference type="Pfam" id="PF04151"/>
    </source>
</evidence>
<evidence type="ECO:0000313" key="3">
    <source>
        <dbReference type="EMBL" id="WAL60918.1"/>
    </source>
</evidence>
<dbReference type="KEGG" id="tsin:OXH18_02655"/>
<feature type="domain" description="Peptidase C-terminal archaeal/bacterial" evidence="2">
    <location>
        <begin position="61"/>
        <end position="124"/>
    </location>
</feature>
<proteinExistence type="predicted"/>
<keyword evidence="4" id="KW-1185">Reference proteome</keyword>
<dbReference type="InterPro" id="IPR025478">
    <property type="entry name" value="COP23"/>
</dbReference>
<dbReference type="Proteomes" id="UP001163152">
    <property type="component" value="Chromosome"/>
</dbReference>
<dbReference type="Pfam" id="PF14218">
    <property type="entry name" value="COP23"/>
    <property type="match status" value="1"/>
</dbReference>
<dbReference type="EMBL" id="CP113797">
    <property type="protein sequence ID" value="WAL60918.1"/>
    <property type="molecule type" value="Genomic_DNA"/>
</dbReference>
<sequence length="299" mass="32699">MRHSDCFQWFALVPTAALLVAIGSTSPAQANDHPLRLDGAPVQEQLDSSDDFLVEDNSYIDVYTFTGQAGQRVIITMTSNALDSYLILLDPDGNSIAQDDDSAGNLDAQIDIVLPVDGVYRVYANSYSGGLQGPYTLQASMVAADTIAVTTTNQSRYFCQQDGEVPLTMARSRRRNETFPLIQWTSDWAPAPYSPTERCQAVSTRLADIHARRDRLILTAGTLNNQPVVCVANSRDEARQGICATDGLILTTRTRLEAEDLIRGLQISFTQIVAGTSPDIVPATNTREDTTPYIDLSDF</sequence>
<dbReference type="AlphaFoldDB" id="A0A9E9C918"/>
<reference evidence="3" key="1">
    <citation type="submission" date="2022-12" db="EMBL/GenBank/DDBJ databases">
        <title>Polyphasic identification of a Novel Hot-Spring Cyanobacterium Ocullathermofonsia sinensis gen nov. sp. nov. and Genomic Insights on its Adaptations to the Thermal Habitat.</title>
        <authorList>
            <person name="Daroch M."/>
            <person name="Tang J."/>
            <person name="Jiang Y."/>
        </authorList>
    </citation>
    <scope>NUCLEOTIDE SEQUENCE</scope>
    <source>
        <strain evidence="3">PKUAC-SCTA174</strain>
    </source>
</reference>